<gene>
    <name evidence="1" type="ORF">CLV72_11224</name>
</gene>
<sequence>MQNLTREQKAALAQALLAKAGDLIEFWAETIEEEKVLRDVDSDAAAQQLSVWLRRLPGRAWDMRLPLD</sequence>
<organism evidence="1 2">
    <name type="scientific">Allonocardiopsis opalescens</name>
    <dbReference type="NCBI Taxonomy" id="1144618"/>
    <lineage>
        <taxon>Bacteria</taxon>
        <taxon>Bacillati</taxon>
        <taxon>Actinomycetota</taxon>
        <taxon>Actinomycetes</taxon>
        <taxon>Streptosporangiales</taxon>
        <taxon>Allonocardiopsis</taxon>
    </lineage>
</organism>
<evidence type="ECO:0000313" key="2">
    <source>
        <dbReference type="Proteomes" id="UP000237846"/>
    </source>
</evidence>
<dbReference type="EMBL" id="PVZC01000012">
    <property type="protein sequence ID" value="PRX91951.1"/>
    <property type="molecule type" value="Genomic_DNA"/>
</dbReference>
<name>A0A2T0PSS3_9ACTN</name>
<proteinExistence type="predicted"/>
<evidence type="ECO:0000313" key="1">
    <source>
        <dbReference type="EMBL" id="PRX91951.1"/>
    </source>
</evidence>
<protein>
    <submittedName>
        <fullName evidence="1">Uncharacterized protein</fullName>
    </submittedName>
</protein>
<dbReference type="Proteomes" id="UP000237846">
    <property type="component" value="Unassembled WGS sequence"/>
</dbReference>
<comment type="caution">
    <text evidence="1">The sequence shown here is derived from an EMBL/GenBank/DDBJ whole genome shotgun (WGS) entry which is preliminary data.</text>
</comment>
<keyword evidence="2" id="KW-1185">Reference proteome</keyword>
<dbReference type="RefSeq" id="WP_106253278.1">
    <property type="nucleotide sequence ID" value="NZ_PVZC01000012.1"/>
</dbReference>
<reference evidence="1 2" key="1">
    <citation type="submission" date="2018-03" db="EMBL/GenBank/DDBJ databases">
        <title>Genomic Encyclopedia of Archaeal and Bacterial Type Strains, Phase II (KMG-II): from individual species to whole genera.</title>
        <authorList>
            <person name="Goeker M."/>
        </authorList>
    </citation>
    <scope>NUCLEOTIDE SEQUENCE [LARGE SCALE GENOMIC DNA]</scope>
    <source>
        <strain evidence="1 2">DSM 45601</strain>
    </source>
</reference>
<accession>A0A2T0PSS3</accession>
<dbReference type="AlphaFoldDB" id="A0A2T0PSS3"/>